<dbReference type="Gene3D" id="1.10.357.10">
    <property type="entry name" value="Tetracycline Repressor, domain 2"/>
    <property type="match status" value="1"/>
</dbReference>
<sequence length="201" mass="23985">MKAKEVDKRMIKRERIKGFFLDAAKKIITNEGVEKVTIRKVAESAGYSYATIYNYFTDLNELLWETKSMMVLDLIEIVKSRIDIAKYDVEGIKNIFKIYISYYFDNPNIFRFFYLYQLIKPENKHGTAVEEPNYDEIWADTFKEFINKRIISIEDLEVIAKIFIYSMHGMMTLSFSYNMELTEENVYRDIEIIVDYLLKKN</sequence>
<evidence type="ECO:0000259" key="3">
    <source>
        <dbReference type="PROSITE" id="PS50977"/>
    </source>
</evidence>
<evidence type="ECO:0000256" key="2">
    <source>
        <dbReference type="PROSITE-ProRule" id="PRU00335"/>
    </source>
</evidence>
<dbReference type="OrthoDB" id="5366068at2"/>
<name>A0A3P7RTH0_9FIRM</name>
<dbReference type="GO" id="GO:0003677">
    <property type="term" value="F:DNA binding"/>
    <property type="evidence" value="ECO:0007669"/>
    <property type="project" value="UniProtKB-UniRule"/>
</dbReference>
<dbReference type="SUPFAM" id="SSF46689">
    <property type="entry name" value="Homeodomain-like"/>
    <property type="match status" value="1"/>
</dbReference>
<feature type="domain" description="HTH tetR-type" evidence="3">
    <location>
        <begin position="14"/>
        <end position="74"/>
    </location>
</feature>
<dbReference type="PANTHER" id="PTHR43479:SF11">
    <property type="entry name" value="ACREF_ENVCD OPERON REPRESSOR-RELATED"/>
    <property type="match status" value="1"/>
</dbReference>
<proteinExistence type="predicted"/>
<keyword evidence="1 2" id="KW-0238">DNA-binding</keyword>
<dbReference type="InterPro" id="IPR009057">
    <property type="entry name" value="Homeodomain-like_sf"/>
</dbReference>
<evidence type="ECO:0000313" key="4">
    <source>
        <dbReference type="EMBL" id="VDN46196.1"/>
    </source>
</evidence>
<keyword evidence="5" id="KW-1185">Reference proteome</keyword>
<dbReference type="PRINTS" id="PR00455">
    <property type="entry name" value="HTHTETR"/>
</dbReference>
<organism evidence="4 5">
    <name type="scientific">Petrocella atlantisensis</name>
    <dbReference type="NCBI Taxonomy" id="2173034"/>
    <lineage>
        <taxon>Bacteria</taxon>
        <taxon>Bacillati</taxon>
        <taxon>Bacillota</taxon>
        <taxon>Clostridia</taxon>
        <taxon>Lachnospirales</taxon>
        <taxon>Vallitaleaceae</taxon>
        <taxon>Petrocella</taxon>
    </lineage>
</organism>
<accession>A0A3P7RTH0</accession>
<dbReference type="InterPro" id="IPR001647">
    <property type="entry name" value="HTH_TetR"/>
</dbReference>
<feature type="DNA-binding region" description="H-T-H motif" evidence="2">
    <location>
        <begin position="37"/>
        <end position="56"/>
    </location>
</feature>
<reference evidence="4 5" key="1">
    <citation type="submission" date="2018-09" db="EMBL/GenBank/DDBJ databases">
        <authorList>
            <person name="Postec A."/>
        </authorList>
    </citation>
    <scope>NUCLEOTIDE SEQUENCE [LARGE SCALE GENOMIC DNA]</scope>
    <source>
        <strain evidence="4">70B-A</strain>
    </source>
</reference>
<dbReference type="Proteomes" id="UP000279029">
    <property type="component" value="Chromosome"/>
</dbReference>
<dbReference type="PANTHER" id="PTHR43479">
    <property type="entry name" value="ACREF/ENVCD OPERON REPRESSOR-RELATED"/>
    <property type="match status" value="1"/>
</dbReference>
<dbReference type="RefSeq" id="WP_125135750.1">
    <property type="nucleotide sequence ID" value="NZ_LR130778.1"/>
</dbReference>
<protein>
    <recommendedName>
        <fullName evidence="3">HTH tetR-type domain-containing protein</fullName>
    </recommendedName>
</protein>
<dbReference type="Pfam" id="PF00440">
    <property type="entry name" value="TetR_N"/>
    <property type="match status" value="1"/>
</dbReference>
<evidence type="ECO:0000313" key="5">
    <source>
        <dbReference type="Proteomes" id="UP000279029"/>
    </source>
</evidence>
<dbReference type="KEGG" id="cbar:PATL70BA_0348"/>
<evidence type="ECO:0000256" key="1">
    <source>
        <dbReference type="ARBA" id="ARBA00023125"/>
    </source>
</evidence>
<dbReference type="PROSITE" id="PS50977">
    <property type="entry name" value="HTH_TETR_2"/>
    <property type="match status" value="1"/>
</dbReference>
<dbReference type="EMBL" id="LR130778">
    <property type="protein sequence ID" value="VDN46196.1"/>
    <property type="molecule type" value="Genomic_DNA"/>
</dbReference>
<gene>
    <name evidence="4" type="ORF">PATL70BA_0348</name>
</gene>
<dbReference type="InterPro" id="IPR050624">
    <property type="entry name" value="HTH-type_Tx_Regulator"/>
</dbReference>
<dbReference type="AlphaFoldDB" id="A0A3P7RTH0"/>